<gene>
    <name evidence="2" type="ORF">N7509_003915</name>
</gene>
<evidence type="ECO:0000313" key="3">
    <source>
        <dbReference type="Proteomes" id="UP001147747"/>
    </source>
</evidence>
<comment type="caution">
    <text evidence="2">The sequence shown here is derived from an EMBL/GenBank/DDBJ whole genome shotgun (WGS) entry which is preliminary data.</text>
</comment>
<reference evidence="2" key="1">
    <citation type="submission" date="2022-12" db="EMBL/GenBank/DDBJ databases">
        <authorList>
            <person name="Petersen C."/>
        </authorList>
    </citation>
    <scope>NUCLEOTIDE SEQUENCE</scope>
    <source>
        <strain evidence="2">IBT 29677</strain>
    </source>
</reference>
<reference evidence="2" key="2">
    <citation type="journal article" date="2023" name="IMA Fungus">
        <title>Comparative genomic study of the Penicillium genus elucidates a diverse pangenome and 15 lateral gene transfer events.</title>
        <authorList>
            <person name="Petersen C."/>
            <person name="Sorensen T."/>
            <person name="Nielsen M.R."/>
            <person name="Sondergaard T.E."/>
            <person name="Sorensen J.L."/>
            <person name="Fitzpatrick D.A."/>
            <person name="Frisvad J.C."/>
            <person name="Nielsen K.L."/>
        </authorList>
    </citation>
    <scope>NUCLEOTIDE SEQUENCE</scope>
    <source>
        <strain evidence="2">IBT 29677</strain>
    </source>
</reference>
<dbReference type="AlphaFoldDB" id="A0A9W9W5T0"/>
<sequence length="224" mass="26102">MAPSAKMIRYSKTCDFDRYYESVFSKLSKAARHALLIQPKDPEYIGEQGTSAKAEAYEIFLKLSKTTQDSLLAQLKRLKSIKQGASENDQVLYRRQQMVFLEQQKAVTKTEVDEIFSKLPKFTQDAFLAHIKQLRNTEKEASQKEITQTKADEIKTLVKILRKQPVAYFRLAMQRARKKLEERQYKELEEMLSTREKELKYEKGELGSLFISRLIASLLTIHLK</sequence>
<dbReference type="RefSeq" id="XP_056491286.1">
    <property type="nucleotide sequence ID" value="XM_056628552.1"/>
</dbReference>
<accession>A0A9W9W5T0</accession>
<name>A0A9W9W5T0_9EURO</name>
<dbReference type="GeneID" id="81367532"/>
<dbReference type="OrthoDB" id="10329684at2759"/>
<evidence type="ECO:0000256" key="1">
    <source>
        <dbReference type="SAM" id="Coils"/>
    </source>
</evidence>
<organism evidence="2 3">
    <name type="scientific">Penicillium cosmopolitanum</name>
    <dbReference type="NCBI Taxonomy" id="1131564"/>
    <lineage>
        <taxon>Eukaryota</taxon>
        <taxon>Fungi</taxon>
        <taxon>Dikarya</taxon>
        <taxon>Ascomycota</taxon>
        <taxon>Pezizomycotina</taxon>
        <taxon>Eurotiomycetes</taxon>
        <taxon>Eurotiomycetidae</taxon>
        <taxon>Eurotiales</taxon>
        <taxon>Aspergillaceae</taxon>
        <taxon>Penicillium</taxon>
    </lineage>
</organism>
<dbReference type="Proteomes" id="UP001147747">
    <property type="component" value="Unassembled WGS sequence"/>
</dbReference>
<keyword evidence="3" id="KW-1185">Reference proteome</keyword>
<protein>
    <submittedName>
        <fullName evidence="2">Uncharacterized protein</fullName>
    </submittedName>
</protein>
<evidence type="ECO:0000313" key="2">
    <source>
        <dbReference type="EMBL" id="KAJ5404044.1"/>
    </source>
</evidence>
<feature type="coiled-coil region" evidence="1">
    <location>
        <begin position="171"/>
        <end position="198"/>
    </location>
</feature>
<dbReference type="EMBL" id="JAPZBU010000005">
    <property type="protein sequence ID" value="KAJ5404044.1"/>
    <property type="molecule type" value="Genomic_DNA"/>
</dbReference>
<keyword evidence="1" id="KW-0175">Coiled coil</keyword>
<proteinExistence type="predicted"/>